<evidence type="ECO:0000259" key="2">
    <source>
        <dbReference type="Pfam" id="PF07940"/>
    </source>
</evidence>
<feature type="domain" description="Heparinase II/III-like C-terminal" evidence="2">
    <location>
        <begin position="409"/>
        <end position="560"/>
    </location>
</feature>
<sequence>MKLLTGRYTKQLKSNLLQLQPLHPFGPEWSAQRELSDELKHFIVQRAEEFLHFEWPSLNAALFMDFARTGNRVRYETPYFIRRHALQALIVGEWLEGKGRFLDDLINGLWATCEETTWILPAHLYMGRRKQEPLADDSEPLIDLFAGETGALLAWGLYLLEPALAGVSPLLVERIQKELKRRIIDPYLERNDFWWMLEVNPFGINNWAPWCTSNCLGIILLHEPDEARRIEAVVKGMRTLDLFIANYTADGGCDEGSSYWYRAGGSLLDCLDILYMASGGQINIYDEPLIREIGRFMLKAYIDDDYFVNYADGSARQSGTPVCLYRYGERIMDQQLSALGRRLHRQRREQGMLLQTECLYRELQELACYVHLTAPGREEVFLQDSWMSDLQIITARESSEAANGFYLSAKGGHNAENHNHNDVGQFIVYLDGKPLLVDPGVGTYTAQTFSEQRYDIWCMQSSYHNLPAINGFQQQAGQEYAAHSCDYKVTPERASLTVELAGAYPAEAGLESWRRSVELHRIETAKVTIKEEVVLLQETADIAMHWITPCLPVSKTNHELRLISEGRETVRVQYTGPFLKCRIERIELEDEKLRDVWGEPQLYRIVWMPESSVKTAAWQFSVFRE</sequence>
<gene>
    <name evidence="3" type="ORF">PAT3040_05356</name>
</gene>
<accession>A0A2R5EWU9</accession>
<comment type="subcellular location">
    <subcellularLocation>
        <location evidence="1">Cell envelope</location>
    </subcellularLocation>
</comment>
<keyword evidence="4" id="KW-1185">Reference proteome</keyword>
<dbReference type="AlphaFoldDB" id="A0A2R5EWU9"/>
<evidence type="ECO:0000313" key="4">
    <source>
        <dbReference type="Proteomes" id="UP000245202"/>
    </source>
</evidence>
<dbReference type="Pfam" id="PF07940">
    <property type="entry name" value="Hepar_II_III_C"/>
    <property type="match status" value="1"/>
</dbReference>
<reference evidence="3 4" key="1">
    <citation type="submission" date="2017-08" db="EMBL/GenBank/DDBJ databases">
        <title>Substantial Increase in Enzyme Production by Combined Drug-Resistance Mutations in Paenibacillus agaridevorans.</title>
        <authorList>
            <person name="Tanaka Y."/>
            <person name="Funane K."/>
            <person name="Hosaka T."/>
            <person name="Shiwa Y."/>
            <person name="Fujita N."/>
            <person name="Miyazaki T."/>
            <person name="Yoshikawa H."/>
            <person name="Murakami K."/>
            <person name="Kasahara K."/>
            <person name="Inaoka T."/>
            <person name="Hiraga Y."/>
            <person name="Ochi K."/>
        </authorList>
    </citation>
    <scope>NUCLEOTIDE SEQUENCE [LARGE SCALE GENOMIC DNA]</scope>
    <source>
        <strain evidence="3 4">T-3040</strain>
    </source>
</reference>
<dbReference type="Proteomes" id="UP000245202">
    <property type="component" value="Unassembled WGS sequence"/>
</dbReference>
<dbReference type="InterPro" id="IPR012480">
    <property type="entry name" value="Hepar_II_III_C"/>
</dbReference>
<dbReference type="EMBL" id="BDQX01000339">
    <property type="protein sequence ID" value="GBG10605.1"/>
    <property type="molecule type" value="Genomic_DNA"/>
</dbReference>
<evidence type="ECO:0000313" key="3">
    <source>
        <dbReference type="EMBL" id="GBG10605.1"/>
    </source>
</evidence>
<comment type="caution">
    <text evidence="3">The sequence shown here is derived from an EMBL/GenBank/DDBJ whole genome shotgun (WGS) entry which is preliminary data.</text>
</comment>
<evidence type="ECO:0000256" key="1">
    <source>
        <dbReference type="ARBA" id="ARBA00004196"/>
    </source>
</evidence>
<dbReference type="InterPro" id="IPR008929">
    <property type="entry name" value="Chondroitin_lyas"/>
</dbReference>
<dbReference type="GO" id="GO:0016829">
    <property type="term" value="F:lyase activity"/>
    <property type="evidence" value="ECO:0007669"/>
    <property type="project" value="InterPro"/>
</dbReference>
<dbReference type="GO" id="GO:0030313">
    <property type="term" value="C:cell envelope"/>
    <property type="evidence" value="ECO:0007669"/>
    <property type="project" value="UniProtKB-SubCell"/>
</dbReference>
<protein>
    <recommendedName>
        <fullName evidence="2">Heparinase II/III-like C-terminal domain-containing protein</fullName>
    </recommendedName>
</protein>
<name>A0A2R5EWU9_9BACL</name>
<proteinExistence type="predicted"/>
<dbReference type="Gene3D" id="1.50.10.100">
    <property type="entry name" value="Chondroitin AC/alginate lyase"/>
    <property type="match status" value="1"/>
</dbReference>
<organism evidence="3 4">
    <name type="scientific">Paenibacillus agaridevorans</name>
    <dbReference type="NCBI Taxonomy" id="171404"/>
    <lineage>
        <taxon>Bacteria</taxon>
        <taxon>Bacillati</taxon>
        <taxon>Bacillota</taxon>
        <taxon>Bacilli</taxon>
        <taxon>Bacillales</taxon>
        <taxon>Paenibacillaceae</taxon>
        <taxon>Paenibacillus</taxon>
    </lineage>
</organism>
<dbReference type="SUPFAM" id="SSF48230">
    <property type="entry name" value="Chondroitin AC/alginate lyase"/>
    <property type="match status" value="1"/>
</dbReference>
<dbReference type="Gene3D" id="2.70.98.70">
    <property type="match status" value="1"/>
</dbReference>